<comment type="similarity">
    <text evidence="1">Belongs to the ParA family.</text>
</comment>
<evidence type="ECO:0000256" key="2">
    <source>
        <dbReference type="ARBA" id="ARBA00059092"/>
    </source>
</evidence>
<proteinExistence type="inferred from homology"/>
<accession>A0A2N3G767</accession>
<evidence type="ECO:0000313" key="5">
    <source>
        <dbReference type="Proteomes" id="UP000233654"/>
    </source>
</evidence>
<comment type="caution">
    <text evidence="4">The sequence shown here is derived from an EMBL/GenBank/DDBJ whole genome shotgun (WGS) entry which is preliminary data.</text>
</comment>
<gene>
    <name evidence="4" type="ORF">CVT63_02990</name>
</gene>
<feature type="domain" description="AAA" evidence="3">
    <location>
        <begin position="6"/>
        <end position="182"/>
    </location>
</feature>
<dbReference type="FunFam" id="3.40.50.300:FF:000285">
    <property type="entry name" value="Sporulation initiation inhibitor Soj"/>
    <property type="match status" value="1"/>
</dbReference>
<dbReference type="SUPFAM" id="SSF52540">
    <property type="entry name" value="P-loop containing nucleoside triphosphate hydrolases"/>
    <property type="match status" value="1"/>
</dbReference>
<dbReference type="InterPro" id="IPR050678">
    <property type="entry name" value="DNA_Partitioning_ATPase"/>
</dbReference>
<dbReference type="InterPro" id="IPR027417">
    <property type="entry name" value="P-loop_NTPase"/>
</dbReference>
<sequence length="258" mass="28359">MKLKHKVISFANQKGGVGKTTTCINLAGALSEAGMSILLVDMDYQSNLTMGVGMNMENGEKGTGDVLLCPETPFREIIHSSSIPNVDIAPATLDLSKVDINIDRRPERHKILHDKLEEVKASYEYVFVDCPPAFNLLTVNALSASDGIIIPIQCYPYSLAGLNTLLEIIDDIRYAYNFDLEIAGIVPAAYETNTRLAADVLRELHDRYGGKVFNTIIKKSVKVAEGPIHKKPIVQYASSHPVANAYRSLAAEFLHREA</sequence>
<evidence type="ECO:0000259" key="3">
    <source>
        <dbReference type="Pfam" id="PF13614"/>
    </source>
</evidence>
<organism evidence="4 5">
    <name type="scientific">Candidatus Anoxymicrobium japonicum</name>
    <dbReference type="NCBI Taxonomy" id="2013648"/>
    <lineage>
        <taxon>Bacteria</taxon>
        <taxon>Bacillati</taxon>
        <taxon>Actinomycetota</taxon>
        <taxon>Candidatus Geothermincolia</taxon>
        <taxon>Candidatus Geothermincolales</taxon>
        <taxon>Candidatus Anoxymicrobiaceae</taxon>
        <taxon>Candidatus Anoxymicrobium</taxon>
    </lineage>
</organism>
<comment type="function">
    <text evidence="2">May play a role in septum formation.</text>
</comment>
<dbReference type="AlphaFoldDB" id="A0A2N3G767"/>
<protein>
    <recommendedName>
        <fullName evidence="3">AAA domain-containing protein</fullName>
    </recommendedName>
</protein>
<evidence type="ECO:0000256" key="1">
    <source>
        <dbReference type="ARBA" id="ARBA00006976"/>
    </source>
</evidence>
<dbReference type="Proteomes" id="UP000233654">
    <property type="component" value="Unassembled WGS sequence"/>
</dbReference>
<evidence type="ECO:0000313" key="4">
    <source>
        <dbReference type="EMBL" id="PKQ28424.1"/>
    </source>
</evidence>
<dbReference type="PANTHER" id="PTHR13696">
    <property type="entry name" value="P-LOOP CONTAINING NUCLEOSIDE TRIPHOSPHATE HYDROLASE"/>
    <property type="match status" value="1"/>
</dbReference>
<dbReference type="EMBL" id="PHEX01000017">
    <property type="protein sequence ID" value="PKQ28424.1"/>
    <property type="molecule type" value="Genomic_DNA"/>
</dbReference>
<dbReference type="Pfam" id="PF13614">
    <property type="entry name" value="AAA_31"/>
    <property type="match status" value="1"/>
</dbReference>
<reference evidence="4 5" key="1">
    <citation type="journal article" date="2017" name="ISME J.">
        <title>Potential for microbial H2 and metal transformations associated with novel bacteria and archaea in deep terrestrial subsurface sediments.</title>
        <authorList>
            <person name="Hernsdorf A.W."/>
            <person name="Amano Y."/>
            <person name="Miyakawa K."/>
            <person name="Ise K."/>
            <person name="Suzuki Y."/>
            <person name="Anantharaman K."/>
            <person name="Probst A."/>
            <person name="Burstein D."/>
            <person name="Thomas B.C."/>
            <person name="Banfield J.F."/>
        </authorList>
    </citation>
    <scope>NUCLEOTIDE SEQUENCE [LARGE SCALE GENOMIC DNA]</scope>
    <source>
        <strain evidence="4">HGW-Actinobacteria-3</strain>
    </source>
</reference>
<dbReference type="PANTHER" id="PTHR13696:SF52">
    <property type="entry name" value="PARA FAMILY PROTEIN CT_582"/>
    <property type="match status" value="1"/>
</dbReference>
<dbReference type="InterPro" id="IPR025669">
    <property type="entry name" value="AAA_dom"/>
</dbReference>
<dbReference type="CDD" id="cd02042">
    <property type="entry name" value="ParAB_family"/>
    <property type="match status" value="1"/>
</dbReference>
<name>A0A2N3G767_9ACTN</name>
<dbReference type="Gene3D" id="3.40.50.300">
    <property type="entry name" value="P-loop containing nucleotide triphosphate hydrolases"/>
    <property type="match status" value="1"/>
</dbReference>